<dbReference type="GO" id="GO:0015074">
    <property type="term" value="P:DNA integration"/>
    <property type="evidence" value="ECO:0007669"/>
    <property type="project" value="InterPro"/>
</dbReference>
<dbReference type="GO" id="GO:0006310">
    <property type="term" value="P:DNA recombination"/>
    <property type="evidence" value="ECO:0007669"/>
    <property type="project" value="UniProtKB-KW"/>
</dbReference>
<accession>A0A1I4W2Z4</accession>
<dbReference type="EMBL" id="FOUZ01000006">
    <property type="protein sequence ID" value="SFN07918.1"/>
    <property type="molecule type" value="Genomic_DNA"/>
</dbReference>
<dbReference type="Proteomes" id="UP000199149">
    <property type="component" value="Unassembled WGS sequence"/>
</dbReference>
<dbReference type="STRING" id="684065.SAMN05421738_106116"/>
<evidence type="ECO:0000256" key="1">
    <source>
        <dbReference type="ARBA" id="ARBA00023172"/>
    </source>
</evidence>
<name>A0A1I4W2Z4_9FLAO</name>
<dbReference type="AlphaFoldDB" id="A0A1I4W2Z4"/>
<keyword evidence="3" id="KW-1185">Reference proteome</keyword>
<reference evidence="3" key="1">
    <citation type="submission" date="2016-10" db="EMBL/GenBank/DDBJ databases">
        <authorList>
            <person name="Varghese N."/>
            <person name="Submissions S."/>
        </authorList>
    </citation>
    <scope>NUCLEOTIDE SEQUENCE [LARGE SCALE GENOMIC DNA]</scope>
    <source>
        <strain evidence="3">XJ109</strain>
    </source>
</reference>
<proteinExistence type="predicted"/>
<sequence length="479" mass="55052">MINFVLKEKILGKKSAVSALISGEFSPTKKNDRIKLALGVSVTPETFGTSAGNYTFDPNHLVKGRSFEANHLRDKIHQITVKHDVLSSYYKVSGKLPSKLEFENKLTELLVKDNIITKKGYQKIDFENYGKHFFDDFLKDLIAKEVDDYKNGNREFALSTIKIHQNVYNHLLNYQEYKGQRLYIENIKVKTLLEIIDVANGIMIGEIKIKKNYCSNQNKSRNKFGYSVNFVNNLLAQFKSFLRKVDTDEIELSINLAASRLKRKKAQSAKKVYYNNDLLEEIYLHRPLIKRTARARDYILLASTLGMRHQSVSLLYKEQVKQITTKDGSIFYAIINKSSKTGIEIISPLFAPAMEIYRNNNNSFPKVFLTNYLSKALRDLFTEMKIKDKTIINEWVHIIGIVTTERNVAEVVSSHDCRKTFVTNLLQLGVNSSVVRSMTHETLEENSSSFNVYDNACAVDRAKTFYNSTKNLDSIIYKY</sequence>
<evidence type="ECO:0008006" key="4">
    <source>
        <dbReference type="Google" id="ProtNLM"/>
    </source>
</evidence>
<dbReference type="InterPro" id="IPR011010">
    <property type="entry name" value="DNA_brk_join_enz"/>
</dbReference>
<dbReference type="Gene3D" id="1.10.443.10">
    <property type="entry name" value="Intergrase catalytic core"/>
    <property type="match status" value="1"/>
</dbReference>
<keyword evidence="1" id="KW-0233">DNA recombination</keyword>
<dbReference type="RefSeq" id="WP_092907969.1">
    <property type="nucleotide sequence ID" value="NZ_FOUZ01000006.1"/>
</dbReference>
<dbReference type="SUPFAM" id="SSF56349">
    <property type="entry name" value="DNA breaking-rejoining enzymes"/>
    <property type="match status" value="1"/>
</dbReference>
<protein>
    <recommendedName>
        <fullName evidence="4">Phage integrase family protein</fullName>
    </recommendedName>
</protein>
<dbReference type="InterPro" id="IPR013762">
    <property type="entry name" value="Integrase-like_cat_sf"/>
</dbReference>
<dbReference type="OrthoDB" id="1309374at2"/>
<dbReference type="GO" id="GO:0003677">
    <property type="term" value="F:DNA binding"/>
    <property type="evidence" value="ECO:0007669"/>
    <property type="project" value="InterPro"/>
</dbReference>
<organism evidence="2 3">
    <name type="scientific">Algoriella xinjiangensis</name>
    <dbReference type="NCBI Taxonomy" id="684065"/>
    <lineage>
        <taxon>Bacteria</taxon>
        <taxon>Pseudomonadati</taxon>
        <taxon>Bacteroidota</taxon>
        <taxon>Flavobacteriia</taxon>
        <taxon>Flavobacteriales</taxon>
        <taxon>Weeksellaceae</taxon>
        <taxon>Algoriella</taxon>
    </lineage>
</organism>
<evidence type="ECO:0000313" key="3">
    <source>
        <dbReference type="Proteomes" id="UP000199149"/>
    </source>
</evidence>
<evidence type="ECO:0000313" key="2">
    <source>
        <dbReference type="EMBL" id="SFN07918.1"/>
    </source>
</evidence>
<gene>
    <name evidence="2" type="ORF">SAMN05421738_106116</name>
</gene>